<name>A0A7D5LAU1_9EURY</name>
<keyword evidence="2" id="KW-1185">Reference proteome</keyword>
<dbReference type="Proteomes" id="UP000509626">
    <property type="component" value="Chromosome"/>
</dbReference>
<protein>
    <recommendedName>
        <fullName evidence="3">DUF1059 domain-containing protein</fullName>
    </recommendedName>
</protein>
<evidence type="ECO:0000313" key="1">
    <source>
        <dbReference type="EMBL" id="QLG62168.1"/>
    </source>
</evidence>
<proteinExistence type="predicted"/>
<dbReference type="OrthoDB" id="284643at2157"/>
<evidence type="ECO:0008006" key="3">
    <source>
        <dbReference type="Google" id="ProtNLM"/>
    </source>
</evidence>
<dbReference type="AlphaFoldDB" id="A0A7D5LAU1"/>
<dbReference type="InterPro" id="IPR058375">
    <property type="entry name" value="DUF8062"/>
</dbReference>
<gene>
    <name evidence="1" type="ORF">HUG12_10655</name>
</gene>
<evidence type="ECO:0000313" key="2">
    <source>
        <dbReference type="Proteomes" id="UP000509626"/>
    </source>
</evidence>
<organism evidence="1 2">
    <name type="scientific">Halorarum salinum</name>
    <dbReference type="NCBI Taxonomy" id="2743089"/>
    <lineage>
        <taxon>Archaea</taxon>
        <taxon>Methanobacteriati</taxon>
        <taxon>Methanobacteriota</taxon>
        <taxon>Stenosarchaea group</taxon>
        <taxon>Halobacteria</taxon>
        <taxon>Halobacteriales</taxon>
        <taxon>Haloferacaceae</taxon>
        <taxon>Halorarum</taxon>
    </lineage>
</organism>
<dbReference type="Pfam" id="PF26258">
    <property type="entry name" value="DUF8062"/>
    <property type="match status" value="1"/>
</dbReference>
<dbReference type="RefSeq" id="WP_179268753.1">
    <property type="nucleotide sequence ID" value="NZ_CP058579.1"/>
</dbReference>
<dbReference type="EMBL" id="CP058579">
    <property type="protein sequence ID" value="QLG62168.1"/>
    <property type="molecule type" value="Genomic_DNA"/>
</dbReference>
<reference evidence="1 2" key="1">
    <citation type="submission" date="2020-06" db="EMBL/GenBank/DDBJ databases">
        <title>NJ-3-1, isolated from saline soil.</title>
        <authorList>
            <person name="Cui H.L."/>
            <person name="Shi X."/>
        </authorList>
    </citation>
    <scope>NUCLEOTIDE SEQUENCE [LARGE SCALE GENOMIC DNA]</scope>
    <source>
        <strain evidence="1 2">NJ-3-1</strain>
    </source>
</reference>
<dbReference type="GeneID" id="56037924"/>
<accession>A0A7D5LAU1</accession>
<dbReference type="KEGG" id="halu:HUG12_10655"/>
<sequence>MTDGPVYHVVCRECPTESLRDSSNAAEDLATTHAADTDHSVAVGRIE</sequence>